<proteinExistence type="predicted"/>
<sequence>MNTTKQDGVGINHNVVTNMRILFRPAPGYTKGYPLVYGNPLPDNDTITYYDAGWMRKTQAWTNNGLWTYVTAT</sequence>
<name>A0A562DI76_9GAMM</name>
<evidence type="ECO:0000313" key="2">
    <source>
        <dbReference type="Proteomes" id="UP000321583"/>
    </source>
</evidence>
<gene>
    <name evidence="1" type="ORF">L613_000400000320</name>
</gene>
<comment type="caution">
    <text evidence="1">The sequence shown here is derived from an EMBL/GenBank/DDBJ whole genome shotgun (WGS) entry which is preliminary data.</text>
</comment>
<keyword evidence="2" id="KW-1185">Reference proteome</keyword>
<evidence type="ECO:0000313" key="1">
    <source>
        <dbReference type="EMBL" id="TWH09311.1"/>
    </source>
</evidence>
<dbReference type="AlphaFoldDB" id="A0A562DI76"/>
<reference evidence="1 2" key="1">
    <citation type="submission" date="2019-07" db="EMBL/GenBank/DDBJ databases">
        <title>Genome sequencing of lignin-degrading bacterial isolates.</title>
        <authorList>
            <person name="Gladden J."/>
        </authorList>
    </citation>
    <scope>NUCLEOTIDE SEQUENCE [LARGE SCALE GENOMIC DNA]</scope>
    <source>
        <strain evidence="1 2">J19</strain>
    </source>
</reference>
<protein>
    <submittedName>
        <fullName evidence="1">Uncharacterized protein</fullName>
    </submittedName>
</protein>
<organism evidence="1 2">
    <name type="scientific">Pseudoxanthomonas taiwanensis J19</name>
    <dbReference type="NCBI Taxonomy" id="935569"/>
    <lineage>
        <taxon>Bacteria</taxon>
        <taxon>Pseudomonadati</taxon>
        <taxon>Pseudomonadota</taxon>
        <taxon>Gammaproteobacteria</taxon>
        <taxon>Lysobacterales</taxon>
        <taxon>Lysobacteraceae</taxon>
        <taxon>Pseudoxanthomonas</taxon>
    </lineage>
</organism>
<dbReference type="Proteomes" id="UP000321583">
    <property type="component" value="Unassembled WGS sequence"/>
</dbReference>
<dbReference type="EMBL" id="VLJS01000069">
    <property type="protein sequence ID" value="TWH09311.1"/>
    <property type="molecule type" value="Genomic_DNA"/>
</dbReference>
<accession>A0A562DI76</accession>